<dbReference type="GO" id="GO:0051213">
    <property type="term" value="F:dioxygenase activity"/>
    <property type="evidence" value="ECO:0007669"/>
    <property type="project" value="UniProtKB-KW"/>
</dbReference>
<comment type="similarity">
    <text evidence="4">Belongs to the gamma-BBH/TMLD family.</text>
</comment>
<keyword evidence="6" id="KW-0124">Carnitine biosynthesis</keyword>
<dbReference type="GO" id="GO:0045329">
    <property type="term" value="P:carnitine biosynthetic process"/>
    <property type="evidence" value="ECO:0007669"/>
    <property type="project" value="UniProtKB-KW"/>
</dbReference>
<accession>A0A9W9YVE7</accession>
<dbReference type="InterPro" id="IPR003819">
    <property type="entry name" value="TauD/TfdA-like"/>
</dbReference>
<reference evidence="11" key="1">
    <citation type="submission" date="2023-01" db="EMBL/GenBank/DDBJ databases">
        <title>Genome assembly of the deep-sea coral Lophelia pertusa.</title>
        <authorList>
            <person name="Herrera S."/>
            <person name="Cordes E."/>
        </authorList>
    </citation>
    <scope>NUCLEOTIDE SEQUENCE</scope>
    <source>
        <strain evidence="11">USNM1676648</strain>
        <tissue evidence="11">Polyp</tissue>
    </source>
</reference>
<evidence type="ECO:0000256" key="6">
    <source>
        <dbReference type="ARBA" id="ARBA00022873"/>
    </source>
</evidence>
<keyword evidence="9" id="KW-0408">Iron</keyword>
<evidence type="ECO:0000256" key="9">
    <source>
        <dbReference type="ARBA" id="ARBA00023004"/>
    </source>
</evidence>
<dbReference type="OrthoDB" id="406634at2759"/>
<keyword evidence="5" id="KW-0479">Metal-binding</keyword>
<evidence type="ECO:0000256" key="5">
    <source>
        <dbReference type="ARBA" id="ARBA00022723"/>
    </source>
</evidence>
<evidence type="ECO:0000313" key="12">
    <source>
        <dbReference type="Proteomes" id="UP001163046"/>
    </source>
</evidence>
<dbReference type="Pfam" id="PF02668">
    <property type="entry name" value="TauD"/>
    <property type="match status" value="1"/>
</dbReference>
<evidence type="ECO:0000256" key="7">
    <source>
        <dbReference type="ARBA" id="ARBA00022964"/>
    </source>
</evidence>
<dbReference type="Gene3D" id="3.60.130.10">
    <property type="entry name" value="Clavaminate synthase-like"/>
    <property type="match status" value="1"/>
</dbReference>
<dbReference type="InterPro" id="IPR038492">
    <property type="entry name" value="GBBH-like_N_sf"/>
</dbReference>
<proteinExistence type="inferred from homology"/>
<gene>
    <name evidence="11" type="ORF">OS493_005531</name>
</gene>
<evidence type="ECO:0000256" key="8">
    <source>
        <dbReference type="ARBA" id="ARBA00023002"/>
    </source>
</evidence>
<evidence type="ECO:0000256" key="4">
    <source>
        <dbReference type="ARBA" id="ARBA00008654"/>
    </source>
</evidence>
<dbReference type="InterPro" id="IPR042098">
    <property type="entry name" value="TauD-like_sf"/>
</dbReference>
<dbReference type="GO" id="GO:0046872">
    <property type="term" value="F:metal ion binding"/>
    <property type="evidence" value="ECO:0007669"/>
    <property type="project" value="UniProtKB-KW"/>
</dbReference>
<protein>
    <recommendedName>
        <fullName evidence="10">TauD/TfdA-like domain-containing protein</fullName>
    </recommendedName>
</protein>
<comment type="caution">
    <text evidence="11">The sequence shown here is derived from an EMBL/GenBank/DDBJ whole genome shotgun (WGS) entry which is preliminary data.</text>
</comment>
<sequence length="435" mass="50405">MASHLRAPLRAGVTSLLRVPFRVEAVSHCRDFLKITWRDGAKSKFPNIWLRSSIRDEQFFDAGSCLYRLEKYLAFVSKDSSLLSAEYHEGNDFLKVQWPEHSTTFDLSWLRAQDTTHHVNIPQVVTWTADSILDNFFDYSRIVEDMESWMLCLRKYGVAYMMGVPPNEEGLKGVLHTIGKIRQRYHPTDIIHLIADHKVSEENDRDAYGFGTHAPHTDHGYYLSPGKVACLLGSRYNAPVQDTVNFFIDNVKVIEDIREEDPEAFELLSTVPIRAARRRLTVQEECRPSEVAMYQVDTHLQRPLIYFDENDGHYKLRFSIKQAGFELSSDKSPSKMLKYYKAYELLRSKVDDSKYQQRIVVKEGMAALYDNSRVCHGRGPIHQTTQRTILIADVVDEVWYSRCRLMLGKKSGLEDRWLFGCSLKVLDLLSDRYEK</sequence>
<dbReference type="GO" id="GO:0005739">
    <property type="term" value="C:mitochondrion"/>
    <property type="evidence" value="ECO:0007669"/>
    <property type="project" value="TreeGrafter"/>
</dbReference>
<comment type="cofactor">
    <cofactor evidence="2">
        <name>L-ascorbate</name>
        <dbReference type="ChEBI" id="CHEBI:38290"/>
    </cofactor>
</comment>
<dbReference type="PANTHER" id="PTHR10696">
    <property type="entry name" value="GAMMA-BUTYROBETAINE HYDROXYLASE-RELATED"/>
    <property type="match status" value="1"/>
</dbReference>
<dbReference type="AlphaFoldDB" id="A0A9W9YVE7"/>
<evidence type="ECO:0000259" key="10">
    <source>
        <dbReference type="Pfam" id="PF02668"/>
    </source>
</evidence>
<dbReference type="Proteomes" id="UP001163046">
    <property type="component" value="Unassembled WGS sequence"/>
</dbReference>
<evidence type="ECO:0000256" key="2">
    <source>
        <dbReference type="ARBA" id="ARBA00001961"/>
    </source>
</evidence>
<organism evidence="11 12">
    <name type="scientific">Desmophyllum pertusum</name>
    <dbReference type="NCBI Taxonomy" id="174260"/>
    <lineage>
        <taxon>Eukaryota</taxon>
        <taxon>Metazoa</taxon>
        <taxon>Cnidaria</taxon>
        <taxon>Anthozoa</taxon>
        <taxon>Hexacorallia</taxon>
        <taxon>Scleractinia</taxon>
        <taxon>Caryophylliina</taxon>
        <taxon>Caryophylliidae</taxon>
        <taxon>Desmophyllum</taxon>
    </lineage>
</organism>
<comment type="cofactor">
    <cofactor evidence="1">
        <name>Fe(2+)</name>
        <dbReference type="ChEBI" id="CHEBI:29033"/>
    </cofactor>
</comment>
<evidence type="ECO:0000313" key="11">
    <source>
        <dbReference type="EMBL" id="KAJ7365424.1"/>
    </source>
</evidence>
<evidence type="ECO:0000256" key="3">
    <source>
        <dbReference type="ARBA" id="ARBA00005022"/>
    </source>
</evidence>
<dbReference type="InterPro" id="IPR050411">
    <property type="entry name" value="AlphaKG_dependent_hydroxylases"/>
</dbReference>
<name>A0A9W9YVE7_9CNID</name>
<keyword evidence="8" id="KW-0560">Oxidoreductase</keyword>
<keyword evidence="7" id="KW-0223">Dioxygenase</keyword>
<evidence type="ECO:0000256" key="1">
    <source>
        <dbReference type="ARBA" id="ARBA00001954"/>
    </source>
</evidence>
<dbReference type="PANTHER" id="PTHR10696:SF51">
    <property type="entry name" value="TRIMETHYLLYSINE DIOXYGENASE, MITOCHONDRIAL"/>
    <property type="match status" value="1"/>
</dbReference>
<dbReference type="EMBL" id="MU827303">
    <property type="protein sequence ID" value="KAJ7365424.1"/>
    <property type="molecule type" value="Genomic_DNA"/>
</dbReference>
<keyword evidence="12" id="KW-1185">Reference proteome</keyword>
<comment type="pathway">
    <text evidence="3">Amine and polyamine biosynthesis; carnitine biosynthesis.</text>
</comment>
<dbReference type="SUPFAM" id="SSF51197">
    <property type="entry name" value="Clavaminate synthase-like"/>
    <property type="match status" value="1"/>
</dbReference>
<feature type="domain" description="TauD/TfdA-like" evidence="10">
    <location>
        <begin position="145"/>
        <end position="389"/>
    </location>
</feature>
<dbReference type="Gene3D" id="3.30.2020.30">
    <property type="match status" value="1"/>
</dbReference>